<dbReference type="KEGG" id="bst:GYO_3983"/>
<dbReference type="HOGENOM" id="CLU_3164819_0_0_9"/>
<evidence type="ECO:0000313" key="2">
    <source>
        <dbReference type="Proteomes" id="UP000002651"/>
    </source>
</evidence>
<evidence type="ECO:0000313" key="1">
    <source>
        <dbReference type="EMBL" id="AEP88553.1"/>
    </source>
</evidence>
<protein>
    <submittedName>
        <fullName evidence="1">Uncharacterized protein</fullName>
    </submittedName>
</protein>
<dbReference type="AlphaFoldDB" id="G4P1M4"/>
<gene>
    <name evidence="1" type="ordered locus">GYO_3983</name>
</gene>
<name>G4P1M4_BACS4</name>
<sequence length="47" mass="5772">MQFNSWKRENWLEASFFLFYYGLKGKNKICSYDKRQIINICLFQVSL</sequence>
<reference evidence="1 2" key="1">
    <citation type="journal article" date="2012" name="J. Bacteriol.">
        <title>Whole-genome sequences of Bacillus subtilis and close relatives.</title>
        <authorList>
            <person name="Earl A.M."/>
            <person name="Eppinger M."/>
            <person name="Fricke W.F."/>
            <person name="Rosovitz M.J."/>
            <person name="Rasko D.A."/>
            <person name="Daugherty S."/>
            <person name="Losick R."/>
            <person name="Kolter R."/>
            <person name="Ravel J."/>
        </authorList>
    </citation>
    <scope>NUCLEOTIDE SEQUENCE [LARGE SCALE GENOMIC DNA]</scope>
    <source>
        <strain evidence="2">DSM 15029 / JCM 12233 / NBRC 101239 / NRRL B-23049 / TU-B-10</strain>
    </source>
</reference>
<accession>G4P1M4</accession>
<proteinExistence type="predicted"/>
<dbReference type="Proteomes" id="UP000002651">
    <property type="component" value="Chromosome"/>
</dbReference>
<dbReference type="EMBL" id="CP002905">
    <property type="protein sequence ID" value="AEP88553.1"/>
    <property type="molecule type" value="Genomic_DNA"/>
</dbReference>
<dbReference type="STRING" id="1052585.GYO_3983"/>
<organism evidence="1 2">
    <name type="scientific">Bacillus spizizenii (strain DSM 15029 / JCM 12233 / NBRC 101239 / NRRL B-23049 / TU-B-10)</name>
    <name type="common">Bacillus subtilis subsp. spizizenii</name>
    <dbReference type="NCBI Taxonomy" id="1052585"/>
    <lineage>
        <taxon>Bacteria</taxon>
        <taxon>Bacillati</taxon>
        <taxon>Bacillota</taxon>
        <taxon>Bacilli</taxon>
        <taxon>Bacillales</taxon>
        <taxon>Bacillaceae</taxon>
        <taxon>Bacillus</taxon>
    </lineage>
</organism>
<keyword evidence="2" id="KW-1185">Reference proteome</keyword>